<dbReference type="Proteomes" id="UP000034562">
    <property type="component" value="Unassembled WGS sequence"/>
</dbReference>
<comment type="caution">
    <text evidence="1">The sequence shown here is derived from an EMBL/GenBank/DDBJ whole genome shotgun (WGS) entry which is preliminary data.</text>
</comment>
<reference evidence="1 2" key="1">
    <citation type="journal article" date="2015" name="Nature">
        <title>rRNA introns, odd ribosomes, and small enigmatic genomes across a large radiation of phyla.</title>
        <authorList>
            <person name="Brown C.T."/>
            <person name="Hug L.A."/>
            <person name="Thomas B.C."/>
            <person name="Sharon I."/>
            <person name="Castelle C.J."/>
            <person name="Singh A."/>
            <person name="Wilkins M.J."/>
            <person name="Williams K.H."/>
            <person name="Banfield J.F."/>
        </authorList>
    </citation>
    <scope>NUCLEOTIDE SEQUENCE [LARGE SCALE GENOMIC DNA]</scope>
</reference>
<name>A0A0G0SY91_9BACT</name>
<proteinExistence type="predicted"/>
<dbReference type="AlphaFoldDB" id="A0A0G0SY91"/>
<accession>A0A0G0SY91</accession>
<sequence length="299" mass="33879">MTTEEIEIVENHCDIQITLRYKGKEVDDGTMSVEDFIPALQGFASAYGKISLLKELDYQHKLRITGIQKGSLDILLEVWKAIGENAQQLQALGAVTAGGAAIVMLILEVIKMKKHVEDKPYTEKISATNSIIITNSQNIDLEFPLEVFNLFKDKLIDSDLAKLVKPLEKDRIDKTEIIAKYDGKTVSQDISVSEKPYFDTTIVDATQTKEVWLNGKFNSLTKSTNKGFLNLTDGTRVSYQFAIEKPENFYKYFIYNGLVKVRCIAHLDENLRVSSIDIYEVQEIQPSLLEEKNIKNDKD</sequence>
<evidence type="ECO:0000313" key="1">
    <source>
        <dbReference type="EMBL" id="KKR69729.1"/>
    </source>
</evidence>
<protein>
    <submittedName>
        <fullName evidence="1">Uncharacterized protein</fullName>
    </submittedName>
</protein>
<gene>
    <name evidence="1" type="ORF">UU12_C0038G0006</name>
</gene>
<evidence type="ECO:0000313" key="2">
    <source>
        <dbReference type="Proteomes" id="UP000034562"/>
    </source>
</evidence>
<dbReference type="STRING" id="1618563.UU12_C0038G0006"/>
<dbReference type="EMBL" id="LBZK01000038">
    <property type="protein sequence ID" value="KKR69729.1"/>
    <property type="molecule type" value="Genomic_DNA"/>
</dbReference>
<organism evidence="1 2">
    <name type="scientific">Candidatus Woesebacteria bacterium GW2011_GWA2_40_7b</name>
    <dbReference type="NCBI Taxonomy" id="1618563"/>
    <lineage>
        <taxon>Bacteria</taxon>
        <taxon>Candidatus Woeseibacteriota</taxon>
    </lineage>
</organism>